<dbReference type="InterPro" id="IPR043708">
    <property type="entry name" value="DUF5648"/>
</dbReference>
<name>A0A0F3IQH1_9PROT</name>
<evidence type="ECO:0000313" key="3">
    <source>
        <dbReference type="Proteomes" id="UP000033774"/>
    </source>
</evidence>
<feature type="domain" description="DUF5648" evidence="1">
    <location>
        <begin position="4"/>
        <end position="63"/>
    </location>
</feature>
<proteinExistence type="predicted"/>
<dbReference type="EMBL" id="LAJY01000389">
    <property type="protein sequence ID" value="KJV08995.1"/>
    <property type="molecule type" value="Genomic_DNA"/>
</dbReference>
<evidence type="ECO:0000313" key="2">
    <source>
        <dbReference type="EMBL" id="KJV08995.1"/>
    </source>
</evidence>
<dbReference type="Proteomes" id="UP000033774">
    <property type="component" value="Unassembled WGS sequence"/>
</dbReference>
<evidence type="ECO:0000259" key="1">
    <source>
        <dbReference type="Pfam" id="PF18885"/>
    </source>
</evidence>
<gene>
    <name evidence="2" type="ORF">VZ95_14210</name>
</gene>
<reference evidence="2 3" key="1">
    <citation type="submission" date="2015-03" db="EMBL/GenBank/DDBJ databases">
        <title>Draft genome sequence of Elstera litoralis.</title>
        <authorList>
            <person name="Rahalkar M.C."/>
            <person name="Dhakephalkar P.K."/>
            <person name="Pore S.D."/>
            <person name="Arora P."/>
            <person name="Kapse N.G."/>
            <person name="Pandit P.S."/>
        </authorList>
    </citation>
    <scope>NUCLEOTIDE SEQUENCE [LARGE SCALE GENOMIC DNA]</scope>
    <source>
        <strain evidence="2 3">Dia-1</strain>
    </source>
</reference>
<keyword evidence="3" id="KW-1185">Reference proteome</keyword>
<protein>
    <recommendedName>
        <fullName evidence="1">DUF5648 domain-containing protein</fullName>
    </recommendedName>
</protein>
<dbReference type="Pfam" id="PF18885">
    <property type="entry name" value="DUF5648"/>
    <property type="match status" value="1"/>
</dbReference>
<organism evidence="2 3">
    <name type="scientific">Elstera litoralis</name>
    <dbReference type="NCBI Taxonomy" id="552518"/>
    <lineage>
        <taxon>Bacteria</taxon>
        <taxon>Pseudomonadati</taxon>
        <taxon>Pseudomonadota</taxon>
        <taxon>Alphaproteobacteria</taxon>
        <taxon>Rhodospirillales</taxon>
        <taxon>Rhodospirillaceae</taxon>
        <taxon>Elstera</taxon>
    </lineage>
</organism>
<dbReference type="AlphaFoldDB" id="A0A0F3IQH1"/>
<comment type="caution">
    <text evidence="2">The sequence shown here is derived from an EMBL/GenBank/DDBJ whole genome shotgun (WGS) entry which is preliminary data.</text>
</comment>
<sequence length="67" mass="7701">MPLFEYQSSSFKALTSDRGPQEELYRFYNSATNSHFFTVSESERDTIIATLPTFKYEGVAFYVDVLG</sequence>
<accession>A0A0F3IQH1</accession>